<reference evidence="14" key="2">
    <citation type="submission" date="2025-08" db="UniProtKB">
        <authorList>
            <consortium name="RefSeq"/>
        </authorList>
    </citation>
    <scope>IDENTIFICATION</scope>
</reference>
<evidence type="ECO:0000256" key="9">
    <source>
        <dbReference type="ARBA" id="ARBA00023180"/>
    </source>
</evidence>
<evidence type="ECO:0000313" key="14">
    <source>
        <dbReference type="RefSeq" id="XP_020649362.2"/>
    </source>
</evidence>
<keyword evidence="5 11" id="KW-0735">Signal-anchor</keyword>
<dbReference type="GO" id="GO:0016051">
    <property type="term" value="P:carbohydrate biosynthetic process"/>
    <property type="evidence" value="ECO:0007669"/>
    <property type="project" value="InterPro"/>
</dbReference>
<evidence type="ECO:0000313" key="13">
    <source>
        <dbReference type="Proteomes" id="UP001652642"/>
    </source>
</evidence>
<proteinExistence type="inferred from homology"/>
<name>A0A6J0TM99_9SAUR</name>
<evidence type="ECO:0000256" key="7">
    <source>
        <dbReference type="ARBA" id="ARBA00023034"/>
    </source>
</evidence>
<dbReference type="InterPro" id="IPR005331">
    <property type="entry name" value="Sulfotransferase"/>
</dbReference>
<accession>A0A6J0TM99</accession>
<comment type="subcellular location">
    <subcellularLocation>
        <location evidence="1 11">Golgi apparatus membrane</location>
        <topology evidence="1 11">Single-pass type II membrane protein</topology>
    </subcellularLocation>
</comment>
<protein>
    <recommendedName>
        <fullName evidence="11">Carbohydrate sulfotransferase</fullName>
        <ecNumber evidence="11">2.8.2.-</ecNumber>
    </recommendedName>
</protein>
<evidence type="ECO:0000256" key="11">
    <source>
        <dbReference type="RuleBase" id="RU364020"/>
    </source>
</evidence>
<dbReference type="GO" id="GO:0000139">
    <property type="term" value="C:Golgi membrane"/>
    <property type="evidence" value="ECO:0007669"/>
    <property type="project" value="UniProtKB-SubCell"/>
</dbReference>
<evidence type="ECO:0000256" key="5">
    <source>
        <dbReference type="ARBA" id="ARBA00022968"/>
    </source>
</evidence>
<evidence type="ECO:0000256" key="2">
    <source>
        <dbReference type="ARBA" id="ARBA00006339"/>
    </source>
</evidence>
<evidence type="ECO:0000256" key="4">
    <source>
        <dbReference type="ARBA" id="ARBA00022692"/>
    </source>
</evidence>
<keyword evidence="10 11" id="KW-0119">Carbohydrate metabolism</keyword>
<dbReference type="InParanoid" id="A0A6J0TM99"/>
<dbReference type="OrthoDB" id="2019940at2759"/>
<dbReference type="Pfam" id="PF03567">
    <property type="entry name" value="Sulfotransfer_2"/>
    <property type="match status" value="1"/>
</dbReference>
<dbReference type="AlphaFoldDB" id="A0A6J0TM99"/>
<keyword evidence="6" id="KW-1133">Transmembrane helix</keyword>
<dbReference type="PANTHER" id="PTHR12137">
    <property type="entry name" value="CARBOHYDRATE SULFOTRANSFERASE"/>
    <property type="match status" value="1"/>
</dbReference>
<feature type="chain" id="PRO_5046373816" description="Carbohydrate sulfotransferase" evidence="12">
    <location>
        <begin position="32"/>
        <end position="312"/>
    </location>
</feature>
<evidence type="ECO:0000256" key="10">
    <source>
        <dbReference type="ARBA" id="ARBA00023277"/>
    </source>
</evidence>
<dbReference type="KEGG" id="pvt:110078991"/>
<dbReference type="PANTHER" id="PTHR12137:SF15">
    <property type="entry name" value="CARBOHYDRATE SULFOTRANSFERASE"/>
    <property type="match status" value="1"/>
</dbReference>
<gene>
    <name evidence="14" type="primary">LOC110078991</name>
</gene>
<evidence type="ECO:0000256" key="12">
    <source>
        <dbReference type="SAM" id="SignalP"/>
    </source>
</evidence>
<evidence type="ECO:0000256" key="6">
    <source>
        <dbReference type="ARBA" id="ARBA00022989"/>
    </source>
</evidence>
<comment type="similarity">
    <text evidence="2 11">Belongs to the sulfotransferase 2 family.</text>
</comment>
<keyword evidence="3 11" id="KW-0808">Transferase</keyword>
<dbReference type="GO" id="GO:0008146">
    <property type="term" value="F:sulfotransferase activity"/>
    <property type="evidence" value="ECO:0007669"/>
    <property type="project" value="InterPro"/>
</dbReference>
<dbReference type="InterPro" id="IPR018011">
    <property type="entry name" value="Carb_sulfotrans_8-10"/>
</dbReference>
<keyword evidence="8" id="KW-0472">Membrane</keyword>
<dbReference type="GO" id="GO:0030166">
    <property type="term" value="P:proteoglycan biosynthetic process"/>
    <property type="evidence" value="ECO:0007669"/>
    <property type="project" value="TreeGrafter"/>
</dbReference>
<feature type="signal peptide" evidence="12">
    <location>
        <begin position="1"/>
        <end position="31"/>
    </location>
</feature>
<keyword evidence="13" id="KW-1185">Reference proteome</keyword>
<evidence type="ECO:0000256" key="1">
    <source>
        <dbReference type="ARBA" id="ARBA00004323"/>
    </source>
</evidence>
<dbReference type="GeneID" id="110078991"/>
<evidence type="ECO:0000256" key="8">
    <source>
        <dbReference type="ARBA" id="ARBA00023136"/>
    </source>
</evidence>
<keyword evidence="7 11" id="KW-0333">Golgi apparatus</keyword>
<dbReference type="RefSeq" id="XP_020649362.2">
    <property type="nucleotide sequence ID" value="XM_020793703.2"/>
</dbReference>
<keyword evidence="9 11" id="KW-0325">Glycoprotein</keyword>
<dbReference type="Proteomes" id="UP001652642">
    <property type="component" value="Chromosome 1"/>
</dbReference>
<sequence>MANLLEKFFIFLLFSTLLSILLLQIFPSGKTEITDPEEDWLKRQHGRRDTLNSTCLNKTSSRSASWQLDDVVVKQLFVEESHKFIYCEVPKVGCSNWKKILVFLTLNMSRDSLEIDHSMVHRTNIIRRLNSYPSEKQAELLNTYTKVMFSRHPFERLVSAYRDKLLHSEPYYSTTVANEIKAFAKKDQNTNEKVTFQDFVNYILSRNPKVLDIHWKPMHLLCDPCHIQYDIVGKYETLAQDADHILRRIGAPGSLQYSNSKVHSTEKRTDKNITLNYLRELNQDQMQKLKDLYQIDASLFSYSLTLEPETQH</sequence>
<reference evidence="13" key="1">
    <citation type="submission" date="2025-05" db="UniProtKB">
        <authorList>
            <consortium name="RefSeq"/>
        </authorList>
    </citation>
    <scope>NUCLEOTIDE SEQUENCE [LARGE SCALE GENOMIC DNA]</scope>
</reference>
<keyword evidence="12" id="KW-0732">Signal</keyword>
<dbReference type="EC" id="2.8.2.-" evidence="11"/>
<organism evidence="13 14">
    <name type="scientific">Pogona vitticeps</name>
    <name type="common">central bearded dragon</name>
    <dbReference type="NCBI Taxonomy" id="103695"/>
    <lineage>
        <taxon>Eukaryota</taxon>
        <taxon>Metazoa</taxon>
        <taxon>Chordata</taxon>
        <taxon>Craniata</taxon>
        <taxon>Vertebrata</taxon>
        <taxon>Euteleostomi</taxon>
        <taxon>Lepidosauria</taxon>
        <taxon>Squamata</taxon>
        <taxon>Bifurcata</taxon>
        <taxon>Unidentata</taxon>
        <taxon>Episquamata</taxon>
        <taxon>Toxicofera</taxon>
        <taxon>Iguania</taxon>
        <taxon>Acrodonta</taxon>
        <taxon>Agamidae</taxon>
        <taxon>Amphibolurinae</taxon>
        <taxon>Pogona</taxon>
    </lineage>
</organism>
<evidence type="ECO:0000256" key="3">
    <source>
        <dbReference type="ARBA" id="ARBA00022679"/>
    </source>
</evidence>
<keyword evidence="4" id="KW-0812">Transmembrane</keyword>